<dbReference type="STRING" id="858215.Thexy_1640"/>
<organism evidence="2 3">
    <name type="scientific">Thermoanaerobacterium xylanolyticum (strain ATCC 49914 / DSM 7097 / LX-11)</name>
    <dbReference type="NCBI Taxonomy" id="858215"/>
    <lineage>
        <taxon>Bacteria</taxon>
        <taxon>Bacillati</taxon>
        <taxon>Bacillota</taxon>
        <taxon>Clostridia</taxon>
        <taxon>Thermoanaerobacterales</taxon>
        <taxon>Thermoanaerobacteraceae</taxon>
        <taxon>Thermoanaerobacterium</taxon>
    </lineage>
</organism>
<evidence type="ECO:0000313" key="3">
    <source>
        <dbReference type="Proteomes" id="UP000007239"/>
    </source>
</evidence>
<sequence>MKGILLGIILSFITVIVNIALNGIHSTYVSYSNYFFIVGCIVGLIGGFLYVSYWFNDMRTISRIFRNLELPEKRYDFIYMTQWGKVLLMAAAFLMFLSLLIVLLCE</sequence>
<feature type="transmembrane region" description="Helical" evidence="1">
    <location>
        <begin position="34"/>
        <end position="56"/>
    </location>
</feature>
<evidence type="ECO:0000256" key="1">
    <source>
        <dbReference type="SAM" id="Phobius"/>
    </source>
</evidence>
<dbReference type="EMBL" id="CP002739">
    <property type="protein sequence ID" value="AEF17669.1"/>
    <property type="molecule type" value="Genomic_DNA"/>
</dbReference>
<dbReference type="HOGENOM" id="CLU_2222002_0_0_9"/>
<keyword evidence="1" id="KW-0812">Transmembrane</keyword>
<feature type="transmembrane region" description="Helical" evidence="1">
    <location>
        <begin position="7"/>
        <end position="28"/>
    </location>
</feature>
<evidence type="ECO:0000313" key="2">
    <source>
        <dbReference type="EMBL" id="AEF17669.1"/>
    </source>
</evidence>
<proteinExistence type="predicted"/>
<dbReference type="AlphaFoldDB" id="F6BHS0"/>
<dbReference type="eggNOG" id="ENOG50338DS">
    <property type="taxonomic scope" value="Bacteria"/>
</dbReference>
<dbReference type="RefSeq" id="WP_013788404.1">
    <property type="nucleotide sequence ID" value="NC_015555.1"/>
</dbReference>
<dbReference type="KEGG" id="txy:Thexy_1640"/>
<evidence type="ECO:0008006" key="4">
    <source>
        <dbReference type="Google" id="ProtNLM"/>
    </source>
</evidence>
<feature type="transmembrane region" description="Helical" evidence="1">
    <location>
        <begin position="77"/>
        <end position="104"/>
    </location>
</feature>
<accession>F6BHS0</accession>
<gene>
    <name evidence="2" type="ordered locus">Thexy_1640</name>
</gene>
<name>F6BHS0_THEXL</name>
<keyword evidence="1" id="KW-0472">Membrane</keyword>
<reference evidence="2" key="1">
    <citation type="submission" date="2011-05" db="EMBL/GenBank/DDBJ databases">
        <title>Complete sequence of Thermoanaerobacterium xylanolyticum LX-11.</title>
        <authorList>
            <consortium name="US DOE Joint Genome Institute"/>
            <person name="Lucas S."/>
            <person name="Han J."/>
            <person name="Lapidus A."/>
            <person name="Cheng J.-F."/>
            <person name="Goodwin L."/>
            <person name="Pitluck S."/>
            <person name="Peters L."/>
            <person name="Mikhailova N."/>
            <person name="Lu M."/>
            <person name="Han C."/>
            <person name="Tapia R."/>
            <person name="Land M."/>
            <person name="Hauser L."/>
            <person name="Kyrpides N."/>
            <person name="Ivanova N."/>
            <person name="Pagani I."/>
            <person name="Hemme C."/>
            <person name="Woyke T."/>
        </authorList>
    </citation>
    <scope>NUCLEOTIDE SEQUENCE</scope>
    <source>
        <strain evidence="2">LX-11</strain>
    </source>
</reference>
<keyword evidence="3" id="KW-1185">Reference proteome</keyword>
<dbReference type="Proteomes" id="UP000007239">
    <property type="component" value="Chromosome"/>
</dbReference>
<protein>
    <recommendedName>
        <fullName evidence="4">DUF3899 domain-containing protein</fullName>
    </recommendedName>
</protein>
<keyword evidence="1" id="KW-1133">Transmembrane helix</keyword>